<dbReference type="PIRSF" id="PIRSF028065">
    <property type="entry name" value="UCP028065"/>
    <property type="match status" value="1"/>
</dbReference>
<sequence>MDLSKHSTTTSTKLFSTGYYLSIFGLTVILLWLGIFKFTAAEAAAVKPLLANHPFSAWMYNAFSVQTVSNIVGTFEILTVLFLLLGLLYRFFKILANAALIITFVTTTSFLFTTPGIFKAVEGIPVTDFFILKDLLLLGASLMVLNVPNGEIKYIVDSIFSDRQKRKDI</sequence>
<dbReference type="Proteomes" id="UP000594759">
    <property type="component" value="Chromosome"/>
</dbReference>
<keyword evidence="1" id="KW-0812">Transmembrane</keyword>
<reference evidence="2 3" key="1">
    <citation type="submission" date="2020-11" db="EMBL/GenBank/DDBJ databases">
        <title>Pedobacter endophytica, an endophytic bacteria isolated form Carex pumila.</title>
        <authorList>
            <person name="Peng Y."/>
            <person name="Jiang L."/>
            <person name="Lee J."/>
        </authorList>
    </citation>
    <scope>NUCLEOTIDE SEQUENCE [LARGE SCALE GENOMIC DNA]</scope>
    <source>
        <strain evidence="2 3">JBR3-12</strain>
    </source>
</reference>
<feature type="transmembrane region" description="Helical" evidence="1">
    <location>
        <begin position="94"/>
        <end position="118"/>
    </location>
</feature>
<evidence type="ECO:0000313" key="3">
    <source>
        <dbReference type="Proteomes" id="UP000594759"/>
    </source>
</evidence>
<dbReference type="PANTHER" id="PTHR40106:SF1">
    <property type="entry name" value="INNER MEMBRANE PROTEIN RCLC"/>
    <property type="match status" value="1"/>
</dbReference>
<evidence type="ECO:0000313" key="2">
    <source>
        <dbReference type="EMBL" id="QPH37972.1"/>
    </source>
</evidence>
<accession>A0A7U3Q572</accession>
<name>A0A7U3Q572_9SPHI</name>
<protein>
    <submittedName>
        <fullName evidence="2">DUF417 family protein</fullName>
    </submittedName>
</protein>
<keyword evidence="3" id="KW-1185">Reference proteome</keyword>
<organism evidence="2 3">
    <name type="scientific">Pedobacter endophyticus</name>
    <dbReference type="NCBI Taxonomy" id="2789740"/>
    <lineage>
        <taxon>Bacteria</taxon>
        <taxon>Pseudomonadati</taxon>
        <taxon>Bacteroidota</taxon>
        <taxon>Sphingobacteriia</taxon>
        <taxon>Sphingobacteriales</taxon>
        <taxon>Sphingobacteriaceae</taxon>
        <taxon>Pedobacter</taxon>
    </lineage>
</organism>
<gene>
    <name evidence="2" type="ORF">IZT61_12765</name>
</gene>
<feature type="transmembrane region" description="Helical" evidence="1">
    <location>
        <begin position="130"/>
        <end position="147"/>
    </location>
</feature>
<dbReference type="GO" id="GO:0005886">
    <property type="term" value="C:plasma membrane"/>
    <property type="evidence" value="ECO:0007669"/>
    <property type="project" value="TreeGrafter"/>
</dbReference>
<proteinExistence type="predicted"/>
<dbReference type="InterPro" id="IPR016865">
    <property type="entry name" value="RclC"/>
</dbReference>
<dbReference type="KEGG" id="pex:IZT61_12765"/>
<feature type="transmembrane region" description="Helical" evidence="1">
    <location>
        <begin position="58"/>
        <end position="87"/>
    </location>
</feature>
<dbReference type="Pfam" id="PF04224">
    <property type="entry name" value="DUF417"/>
    <property type="match status" value="1"/>
</dbReference>
<feature type="transmembrane region" description="Helical" evidence="1">
    <location>
        <begin position="20"/>
        <end position="38"/>
    </location>
</feature>
<keyword evidence="1" id="KW-0472">Membrane</keyword>
<dbReference type="RefSeq" id="WP_196097283.1">
    <property type="nucleotide sequence ID" value="NZ_CP064939.1"/>
</dbReference>
<dbReference type="InterPro" id="IPR007339">
    <property type="entry name" value="RclC-like"/>
</dbReference>
<dbReference type="EMBL" id="CP064939">
    <property type="protein sequence ID" value="QPH37972.1"/>
    <property type="molecule type" value="Genomic_DNA"/>
</dbReference>
<dbReference type="GO" id="GO:1901530">
    <property type="term" value="P:response to hypochlorite"/>
    <property type="evidence" value="ECO:0007669"/>
    <property type="project" value="TreeGrafter"/>
</dbReference>
<evidence type="ECO:0000256" key="1">
    <source>
        <dbReference type="SAM" id="Phobius"/>
    </source>
</evidence>
<dbReference type="AlphaFoldDB" id="A0A7U3Q572"/>
<dbReference type="PANTHER" id="PTHR40106">
    <property type="entry name" value="INNER MEMBRANE PROTEIN RCLC"/>
    <property type="match status" value="1"/>
</dbReference>
<keyword evidence="1" id="KW-1133">Transmembrane helix</keyword>